<sequence length="498" mass="55059">MALGGGLLYTVSMKKIILVLLLLVSACAPRTAEKYTSFNVSDPVALRMLLAEMPKGADLHTHLSGIPYAEDYLCWAAEDGSCIDIASGKIVSGPCGNGTVAARTAYTDAFVWNTAVNSLSVREGRRDNHMWGHDQFFSTFGKMGASKKDKGRLLAHAVKQAERDKVQYLEVMISIYGPKWVSPWAKQVGWSEDVETTFMNLKLAGLFDGIAQAISSIDQAEIRKRQLVGDGAGKDVEVRYINQIFRGIDPAYVFAQLAWSFELVHRDPRVVGINMVGPEDAPIAVRDYALHMTMLDFLHQQYPDVSITLHAGELTGGLTSPEALSDHISMAVTKGHATRIGHGVDLAYEDGARDLLKLMKDRGVALEVLLGSNRAILHVEGKEHPLRTYMKGGVPVVIASDDMGVARSTMTDEYMLAVTDQGLSYADLKRSARNSLEYSFLPGKSLWKNRAAFEMVEDCYGDITPDKECSNYLSESVKAKQQWNLERKIKMFEKKYGF</sequence>
<proteinExistence type="inferred from homology"/>
<reference evidence="8 9" key="1">
    <citation type="submission" date="2012-10" db="EMBL/GenBank/DDBJ databases">
        <authorList>
            <person name="Genoscope - CEA"/>
        </authorList>
    </citation>
    <scope>NUCLEOTIDE SEQUENCE [LARGE SCALE GENOMIC DNA]</scope>
    <source>
        <strain evidence="9">AM13 / DSM 14728</strain>
    </source>
</reference>
<dbReference type="AlphaFoldDB" id="L0RBH6"/>
<evidence type="ECO:0000256" key="4">
    <source>
        <dbReference type="ARBA" id="ARBA00022723"/>
    </source>
</evidence>
<dbReference type="InterPro" id="IPR001365">
    <property type="entry name" value="A_deaminase_dom"/>
</dbReference>
<dbReference type="InterPro" id="IPR006330">
    <property type="entry name" value="Ado/ade_deaminase"/>
</dbReference>
<comment type="cofactor">
    <cofactor evidence="1">
        <name>Zn(2+)</name>
        <dbReference type="ChEBI" id="CHEBI:29105"/>
    </cofactor>
</comment>
<evidence type="ECO:0000256" key="1">
    <source>
        <dbReference type="ARBA" id="ARBA00001947"/>
    </source>
</evidence>
<protein>
    <recommendedName>
        <fullName evidence="3">adenosine deaminase</fullName>
        <ecNumber evidence="3">3.5.4.4</ecNumber>
    </recommendedName>
</protein>
<feature type="domain" description="Adenosine deaminase" evidence="7">
    <location>
        <begin position="141"/>
        <end position="444"/>
    </location>
</feature>
<dbReference type="SUPFAM" id="SSF51556">
    <property type="entry name" value="Metallo-dependent hydrolases"/>
    <property type="match status" value="1"/>
</dbReference>
<dbReference type="EC" id="3.5.4.4" evidence="3"/>
<dbReference type="Pfam" id="PF00962">
    <property type="entry name" value="A_deaminase"/>
    <property type="match status" value="1"/>
</dbReference>
<keyword evidence="5" id="KW-0378">Hydrolase</keyword>
<dbReference type="GO" id="GO:0005829">
    <property type="term" value="C:cytosol"/>
    <property type="evidence" value="ECO:0007669"/>
    <property type="project" value="TreeGrafter"/>
</dbReference>
<evidence type="ECO:0000313" key="8">
    <source>
        <dbReference type="EMBL" id="CCO23577.1"/>
    </source>
</evidence>
<dbReference type="PANTHER" id="PTHR11409">
    <property type="entry name" value="ADENOSINE DEAMINASE"/>
    <property type="match status" value="1"/>
</dbReference>
<keyword evidence="9" id="KW-1185">Reference proteome</keyword>
<organism evidence="8 9">
    <name type="scientific">Maridesulfovibrio hydrothermalis AM13 = DSM 14728</name>
    <dbReference type="NCBI Taxonomy" id="1121451"/>
    <lineage>
        <taxon>Bacteria</taxon>
        <taxon>Pseudomonadati</taxon>
        <taxon>Thermodesulfobacteriota</taxon>
        <taxon>Desulfovibrionia</taxon>
        <taxon>Desulfovibrionales</taxon>
        <taxon>Desulfovibrionaceae</taxon>
        <taxon>Maridesulfovibrio</taxon>
    </lineage>
</organism>
<dbReference type="GO" id="GO:0004000">
    <property type="term" value="F:adenosine deaminase activity"/>
    <property type="evidence" value="ECO:0007669"/>
    <property type="project" value="TreeGrafter"/>
</dbReference>
<accession>L0RBH6</accession>
<evidence type="ECO:0000259" key="7">
    <source>
        <dbReference type="Pfam" id="PF00962"/>
    </source>
</evidence>
<dbReference type="GO" id="GO:0006154">
    <property type="term" value="P:adenosine catabolic process"/>
    <property type="evidence" value="ECO:0007669"/>
    <property type="project" value="TreeGrafter"/>
</dbReference>
<evidence type="ECO:0000256" key="3">
    <source>
        <dbReference type="ARBA" id="ARBA00012784"/>
    </source>
</evidence>
<dbReference type="STRING" id="1121451.DESAM_21296"/>
<evidence type="ECO:0000256" key="6">
    <source>
        <dbReference type="ARBA" id="ARBA00022833"/>
    </source>
</evidence>
<dbReference type="Gene3D" id="3.20.20.140">
    <property type="entry name" value="Metal-dependent hydrolases"/>
    <property type="match status" value="1"/>
</dbReference>
<dbReference type="GO" id="GO:0046872">
    <property type="term" value="F:metal ion binding"/>
    <property type="evidence" value="ECO:0007669"/>
    <property type="project" value="UniProtKB-KW"/>
</dbReference>
<evidence type="ECO:0000256" key="2">
    <source>
        <dbReference type="ARBA" id="ARBA00006676"/>
    </source>
</evidence>
<dbReference type="EMBL" id="FO203522">
    <property type="protein sequence ID" value="CCO23577.1"/>
    <property type="molecule type" value="Genomic_DNA"/>
</dbReference>
<dbReference type="InterPro" id="IPR032466">
    <property type="entry name" value="Metal_Hydrolase"/>
</dbReference>
<comment type="similarity">
    <text evidence="2">Belongs to the metallo-dependent hydrolases superfamily. Adenosine and AMP deaminases family.</text>
</comment>
<dbReference type="HOGENOM" id="CLU_573569_0_0_7"/>
<evidence type="ECO:0000256" key="5">
    <source>
        <dbReference type="ARBA" id="ARBA00022801"/>
    </source>
</evidence>
<keyword evidence="6" id="KW-0862">Zinc</keyword>
<dbReference type="eggNOG" id="COG1816">
    <property type="taxonomic scope" value="Bacteria"/>
</dbReference>
<evidence type="ECO:0000313" key="9">
    <source>
        <dbReference type="Proteomes" id="UP000010808"/>
    </source>
</evidence>
<dbReference type="KEGG" id="dhy:DESAM_21296"/>
<dbReference type="PANTHER" id="PTHR11409:SF43">
    <property type="entry name" value="ADENOSINE DEAMINASE"/>
    <property type="match status" value="1"/>
</dbReference>
<gene>
    <name evidence="8" type="ORF">DESAM_21296</name>
</gene>
<name>L0RBH6_9BACT</name>
<dbReference type="Proteomes" id="UP000010808">
    <property type="component" value="Chromosome"/>
</dbReference>
<dbReference type="GO" id="GO:0046103">
    <property type="term" value="P:inosine biosynthetic process"/>
    <property type="evidence" value="ECO:0007669"/>
    <property type="project" value="TreeGrafter"/>
</dbReference>
<keyword evidence="4" id="KW-0479">Metal-binding</keyword>
<dbReference type="GO" id="GO:0043103">
    <property type="term" value="P:hypoxanthine salvage"/>
    <property type="evidence" value="ECO:0007669"/>
    <property type="project" value="TreeGrafter"/>
</dbReference>
<dbReference type="PATRIC" id="fig|1121451.3.peg.1547"/>